<evidence type="ECO:0000313" key="3">
    <source>
        <dbReference type="Proteomes" id="UP000019243"/>
    </source>
</evidence>
<dbReference type="RefSeq" id="WP_035315640.1">
    <property type="nucleotide sequence ID" value="NZ_AODH01000057.1"/>
</dbReference>
<name>W7CDX3_9LIST</name>
<accession>W7CDX3</accession>
<keyword evidence="3" id="KW-1185">Reference proteome</keyword>
<evidence type="ECO:0000256" key="1">
    <source>
        <dbReference type="SAM" id="Phobius"/>
    </source>
</evidence>
<dbReference type="OrthoDB" id="9929021at2"/>
<evidence type="ECO:0000313" key="2">
    <source>
        <dbReference type="EMBL" id="EUJ35390.1"/>
    </source>
</evidence>
<dbReference type="AlphaFoldDB" id="W7CDX3"/>
<feature type="transmembrane region" description="Helical" evidence="1">
    <location>
        <begin position="41"/>
        <end position="63"/>
    </location>
</feature>
<sequence>MTPQHSSIFLRFLIQLTIFICISVIGFYLSDWLITALITTAHWITLARLIAGCLIFTFALGFNQRLCYSTLKRQRSKIKAESAR</sequence>
<keyword evidence="1" id="KW-1133">Transmembrane helix</keyword>
<dbReference type="Proteomes" id="UP000019243">
    <property type="component" value="Unassembled WGS sequence"/>
</dbReference>
<reference evidence="2 3" key="1">
    <citation type="submission" date="2012-12" db="EMBL/GenBank/DDBJ databases">
        <title>Novel taxa of Listeriaceae from agricultural environments in the United States.</title>
        <authorList>
            <person name="den Bakker H.C."/>
            <person name="Allred A."/>
            <person name="Warchocki S."/>
            <person name="Wright E.M."/>
            <person name="Burrell A."/>
            <person name="Nightingale K.K."/>
            <person name="Kephart D."/>
            <person name="Wiedmann M."/>
        </authorList>
    </citation>
    <scope>NUCLEOTIDE SEQUENCE [LARGE SCALE GENOMIC DNA]</scope>
    <source>
        <strain evidence="2 3">FSL F6-1037</strain>
    </source>
</reference>
<gene>
    <name evidence="2" type="ORF">BCAMP_11940</name>
</gene>
<comment type="caution">
    <text evidence="2">The sequence shown here is derived from an EMBL/GenBank/DDBJ whole genome shotgun (WGS) entry which is preliminary data.</text>
</comment>
<organism evidence="2 3">
    <name type="scientific">Brochothrix campestris FSL F6-1037</name>
    <dbReference type="NCBI Taxonomy" id="1265861"/>
    <lineage>
        <taxon>Bacteria</taxon>
        <taxon>Bacillati</taxon>
        <taxon>Bacillota</taxon>
        <taxon>Bacilli</taxon>
        <taxon>Bacillales</taxon>
        <taxon>Listeriaceae</taxon>
        <taxon>Brochothrix</taxon>
    </lineage>
</organism>
<keyword evidence="1" id="KW-0472">Membrane</keyword>
<keyword evidence="1" id="KW-0812">Transmembrane</keyword>
<feature type="transmembrane region" description="Helical" evidence="1">
    <location>
        <begin position="12"/>
        <end position="29"/>
    </location>
</feature>
<proteinExistence type="predicted"/>
<protein>
    <submittedName>
        <fullName evidence="2">Uncharacterized protein</fullName>
    </submittedName>
</protein>
<dbReference type="EMBL" id="AODH01000057">
    <property type="protein sequence ID" value="EUJ35390.1"/>
    <property type="molecule type" value="Genomic_DNA"/>
</dbReference>